<feature type="domain" description="G-patch" evidence="9">
    <location>
        <begin position="136"/>
        <end position="182"/>
    </location>
</feature>
<keyword evidence="4 7" id="KW-0747">Spliceosome</keyword>
<gene>
    <name evidence="11" type="primary">8231590</name>
    <name evidence="10" type="ORF">Phum_PHUM503340</name>
</gene>
<comment type="similarity">
    <text evidence="2 7">Belongs to the TFP11/STIP family.</text>
</comment>
<dbReference type="HOGENOM" id="CLU_007977_1_1_1"/>
<evidence type="ECO:0000313" key="11">
    <source>
        <dbReference type="EnsemblMetazoa" id="PHUM503340-PA"/>
    </source>
</evidence>
<dbReference type="EMBL" id="AAZO01006116">
    <property type="status" value="NOT_ANNOTATED_CDS"/>
    <property type="molecule type" value="Genomic_DNA"/>
</dbReference>
<proteinExistence type="inferred from homology"/>
<accession>E0VXQ2</accession>
<reference evidence="10" key="1">
    <citation type="submission" date="2007-04" db="EMBL/GenBank/DDBJ databases">
        <title>Annotation of Pediculus humanus corporis strain USDA.</title>
        <authorList>
            <person name="Kirkness E."/>
            <person name="Hannick L."/>
            <person name="Hass B."/>
            <person name="Bruggner R."/>
            <person name="Lawson D."/>
            <person name="Bidwell S."/>
            <person name="Joardar V."/>
            <person name="Caler E."/>
            <person name="Walenz B."/>
            <person name="Inman J."/>
            <person name="Schobel S."/>
            <person name="Galinsky K."/>
            <person name="Amedeo P."/>
            <person name="Strausberg R."/>
        </authorList>
    </citation>
    <scope>NUCLEOTIDE SEQUENCE</scope>
    <source>
        <strain evidence="10">USDA</strain>
    </source>
</reference>
<dbReference type="RefSeq" id="XP_002430896.1">
    <property type="nucleotide sequence ID" value="XM_002430851.1"/>
</dbReference>
<dbReference type="KEGG" id="phu:Phum_PHUM503340"/>
<reference evidence="11" key="3">
    <citation type="submission" date="2020-05" db="UniProtKB">
        <authorList>
            <consortium name="EnsemblMetazoa"/>
        </authorList>
    </citation>
    <scope>IDENTIFICATION</scope>
    <source>
        <strain evidence="11">USDA</strain>
    </source>
</reference>
<evidence type="ECO:0000256" key="6">
    <source>
        <dbReference type="ARBA" id="ARBA00023242"/>
    </source>
</evidence>
<dbReference type="EMBL" id="DS235833">
    <property type="protein sequence ID" value="EEB18158.1"/>
    <property type="molecule type" value="Genomic_DNA"/>
</dbReference>
<dbReference type="EnsemblMetazoa" id="PHUM503340-RA">
    <property type="protein sequence ID" value="PHUM503340-PA"/>
    <property type="gene ID" value="PHUM503340"/>
</dbReference>
<name>E0VXQ2_PEDHC</name>
<sequence>MSEDEVERFEITDYDLENEFGFKRTKISKNERIYGIWAENESSGDEEASSRRPSFRGSKKPKNYTAPIGFVAGGIQQSDRDDSGIKSSKMRIKNSSSDESDNDAPRMNNEIAGMRKKKTFVNKTMQKGVGNWEKHTKGIGAKLLLQMGYEPGKGLGKQLQGINAPIEAKLRKGRGAIGAYGPEATQKIAELQTNDKDKKEVTQKLSRWRKNDETANKQVKYIFKSIDEVIEQGNDKPSFTDAGTMSKVKVIDMTGPQQRVLSGYHAISRQQRPSDEWETRKEMKFANFALPELQHNLNLLVDMCEQDIIQNDRKYKYSSDKIVMLQHETVQLEKICSNEEIEINKLDKFISIIEEMINSSQSNTLSLDRVVFVLKQLQENYYEEYKLYDVAELATTIATPLIKNYLKNWQPLVNPEEPIELIKEWKNILESDHGSVMSSLSNQDPFGKLVWHAWIPSIRFAITNWECRKPEPVVKLVDTWISILPRWIMDNVLEQLILSRITLFVHEWDPMTDTIPIHAWIHPWLPLLNTRLDSVIYPMIRHKLSLALAAWHPSDRSAKYMLLPWNNVFSKGDMDSFLVRNILPKLGQILNEFIINPQHQVLDEHWKWVMEWEELMPVHSMAGLLEKHFFPKWLQVLSMWLNHTPNYDQVTSWYIGWKSQFSDALLKQPNIKEQFKQALELMNRSVGNGQIPGAMESLSYLKNVERDTSTSSNPTSSARFQSLQDAVRTGGQAAVSGYKALFAKRCEEKNIIFVPIPNKSYEGKQVYRCGSIQVYIDRNVVFVSQNGGATWIPQSLGTALDMAEK</sequence>
<dbReference type="GO" id="GO:0071008">
    <property type="term" value="C:U2-type post-mRNA release spliceosomal complex"/>
    <property type="evidence" value="ECO:0007669"/>
    <property type="project" value="TreeGrafter"/>
</dbReference>
<evidence type="ECO:0000256" key="8">
    <source>
        <dbReference type="SAM" id="MobiDB-lite"/>
    </source>
</evidence>
<dbReference type="OrthoDB" id="4822at2759"/>
<evidence type="ECO:0000256" key="2">
    <source>
        <dbReference type="ARBA" id="ARBA00010900"/>
    </source>
</evidence>
<organism>
    <name type="scientific">Pediculus humanus subsp. corporis</name>
    <name type="common">Body louse</name>
    <dbReference type="NCBI Taxonomy" id="121224"/>
    <lineage>
        <taxon>Eukaryota</taxon>
        <taxon>Metazoa</taxon>
        <taxon>Ecdysozoa</taxon>
        <taxon>Arthropoda</taxon>
        <taxon>Hexapoda</taxon>
        <taxon>Insecta</taxon>
        <taxon>Pterygota</taxon>
        <taxon>Neoptera</taxon>
        <taxon>Paraneoptera</taxon>
        <taxon>Psocodea</taxon>
        <taxon>Troctomorpha</taxon>
        <taxon>Phthiraptera</taxon>
        <taxon>Anoplura</taxon>
        <taxon>Pediculidae</taxon>
        <taxon>Pediculus</taxon>
    </lineage>
</organism>
<dbReference type="PIRSF" id="PIRSF017706">
    <property type="entry name" value="TFIP11"/>
    <property type="match status" value="1"/>
</dbReference>
<dbReference type="VEuPathDB" id="VectorBase:PHUM503340"/>
<evidence type="ECO:0000256" key="1">
    <source>
        <dbReference type="ARBA" id="ARBA00004123"/>
    </source>
</evidence>
<dbReference type="FunCoup" id="E0VXQ2">
    <property type="interactions" value="1688"/>
</dbReference>
<dbReference type="InterPro" id="IPR000467">
    <property type="entry name" value="G_patch_dom"/>
</dbReference>
<dbReference type="Pfam" id="PF12457">
    <property type="entry name" value="TIP_N"/>
    <property type="match status" value="1"/>
</dbReference>
<evidence type="ECO:0000313" key="12">
    <source>
        <dbReference type="Proteomes" id="UP000009046"/>
    </source>
</evidence>
<keyword evidence="6 7" id="KW-0539">Nucleus</keyword>
<dbReference type="GeneID" id="8231590"/>
<dbReference type="SMART" id="SM00443">
    <property type="entry name" value="G_patch"/>
    <property type="match status" value="1"/>
</dbReference>
<evidence type="ECO:0000256" key="7">
    <source>
        <dbReference type="PIRNR" id="PIRNR017706"/>
    </source>
</evidence>
<dbReference type="InterPro" id="IPR045211">
    <property type="entry name" value="TFP11/STIP/Ntr1"/>
</dbReference>
<dbReference type="AlphaFoldDB" id="E0VXQ2"/>
<protein>
    <submittedName>
        <fullName evidence="10 11">Tuftelin-interacting protein, putative</fullName>
    </submittedName>
</protein>
<evidence type="ECO:0000256" key="3">
    <source>
        <dbReference type="ARBA" id="ARBA00022664"/>
    </source>
</evidence>
<dbReference type="STRING" id="121224.E0VXQ2"/>
<feature type="region of interest" description="Disordered" evidence="8">
    <location>
        <begin position="37"/>
        <end position="107"/>
    </location>
</feature>
<dbReference type="Pfam" id="PF01585">
    <property type="entry name" value="G-patch"/>
    <property type="match status" value="1"/>
</dbReference>
<evidence type="ECO:0000313" key="10">
    <source>
        <dbReference type="EMBL" id="EEB18158.1"/>
    </source>
</evidence>
<dbReference type="InterPro" id="IPR024933">
    <property type="entry name" value="TFP11"/>
</dbReference>
<keyword evidence="3 7" id="KW-0507">mRNA processing</keyword>
<keyword evidence="12" id="KW-1185">Reference proteome</keyword>
<evidence type="ECO:0000259" key="9">
    <source>
        <dbReference type="PROSITE" id="PS50174"/>
    </source>
</evidence>
<feature type="compositionally biased region" description="Basic residues" evidence="8">
    <location>
        <begin position="53"/>
        <end position="62"/>
    </location>
</feature>
<keyword evidence="5 7" id="KW-0508">mRNA splicing</keyword>
<dbReference type="InterPro" id="IPR022783">
    <property type="entry name" value="GCFC_dom"/>
</dbReference>
<evidence type="ECO:0000256" key="5">
    <source>
        <dbReference type="ARBA" id="ARBA00023187"/>
    </source>
</evidence>
<dbReference type="Proteomes" id="UP000009046">
    <property type="component" value="Unassembled WGS sequence"/>
</dbReference>
<reference evidence="10" key="2">
    <citation type="submission" date="2007-04" db="EMBL/GenBank/DDBJ databases">
        <title>The genome of the human body louse.</title>
        <authorList>
            <consortium name="The Human Body Louse Genome Consortium"/>
            <person name="Kirkness E."/>
            <person name="Walenz B."/>
            <person name="Hass B."/>
            <person name="Bruggner R."/>
            <person name="Strausberg R."/>
        </authorList>
    </citation>
    <scope>NUCLEOTIDE SEQUENCE</scope>
    <source>
        <strain evidence="10">USDA</strain>
    </source>
</reference>
<dbReference type="eggNOG" id="KOG2184">
    <property type="taxonomic scope" value="Eukaryota"/>
</dbReference>
<dbReference type="Pfam" id="PF07842">
    <property type="entry name" value="GCFC"/>
    <property type="match status" value="1"/>
</dbReference>
<dbReference type="InParanoid" id="E0VXQ2"/>
<dbReference type="PANTHER" id="PTHR23329:SF1">
    <property type="entry name" value="TUFTELIN-INTERACTING PROTEIN 11"/>
    <property type="match status" value="1"/>
</dbReference>
<dbReference type="GO" id="GO:0000390">
    <property type="term" value="P:spliceosomal complex disassembly"/>
    <property type="evidence" value="ECO:0007669"/>
    <property type="project" value="InterPro"/>
</dbReference>
<dbReference type="GO" id="GO:0003676">
    <property type="term" value="F:nucleic acid binding"/>
    <property type="evidence" value="ECO:0007669"/>
    <property type="project" value="InterPro"/>
</dbReference>
<dbReference type="PANTHER" id="PTHR23329">
    <property type="entry name" value="TUFTELIN-INTERACTING PROTEIN 11-RELATED"/>
    <property type="match status" value="1"/>
</dbReference>
<dbReference type="CTD" id="8231590"/>
<evidence type="ECO:0000256" key="4">
    <source>
        <dbReference type="ARBA" id="ARBA00022728"/>
    </source>
</evidence>
<comment type="subcellular location">
    <subcellularLocation>
        <location evidence="1 7">Nucleus</location>
    </subcellularLocation>
</comment>
<dbReference type="OMA" id="CEQDIIQ"/>
<dbReference type="InterPro" id="IPR022159">
    <property type="entry name" value="STIP/TFIP11_N"/>
</dbReference>
<dbReference type="PROSITE" id="PS50174">
    <property type="entry name" value="G_PATCH"/>
    <property type="match status" value="1"/>
</dbReference>